<keyword evidence="4" id="KW-1185">Reference proteome</keyword>
<evidence type="ECO:0000256" key="1">
    <source>
        <dbReference type="ARBA" id="ARBA00022729"/>
    </source>
</evidence>
<feature type="domain" description="Solute-binding protein family 3/N-terminal" evidence="2">
    <location>
        <begin position="44"/>
        <end position="264"/>
    </location>
</feature>
<gene>
    <name evidence="3" type="ORF">SAMN04489713_111339</name>
</gene>
<dbReference type="STRING" id="1993.SAMN04489713_111339"/>
<evidence type="ECO:0000259" key="2">
    <source>
        <dbReference type="SMART" id="SM00062"/>
    </source>
</evidence>
<evidence type="ECO:0000313" key="4">
    <source>
        <dbReference type="Proteomes" id="UP000183413"/>
    </source>
</evidence>
<dbReference type="InterPro" id="IPR001638">
    <property type="entry name" value="Solute-binding_3/MltF_N"/>
</dbReference>
<dbReference type="InParanoid" id="A0A1I5MLZ0"/>
<dbReference type="Pfam" id="PF00497">
    <property type="entry name" value="SBP_bac_3"/>
    <property type="match status" value="1"/>
</dbReference>
<dbReference type="SMART" id="SM00062">
    <property type="entry name" value="PBPb"/>
    <property type="match status" value="1"/>
</dbReference>
<sequence length="280" mass="30616">MAATWFGGPRTRRPIAAATALLAGCLLLSGCGRDETASILGAEALVAGVRPDLPGIGFRRPDGTFEGLDVDVSRYLAERMGKEVRFVPALARDRERLLRDGDVDMVLTFWIEPEWKQRLAFAGPYLLSYQDILVRDGEKKVRGVRDLKGRRICAVTGSGAAEAVTVEREVPAVPVTARSYDECMVMLGDGRIDAVTTNDTILAGLKTRQGAGFRLLNSRFGERRTGIAIRQGDPDGCEALNRAITEMYQDGMMAKFMHKWFGASGLDLSDVEVPQFEGCL</sequence>
<accession>A0A1I5MLZ0</accession>
<name>A0A1I5MLZ0_9ACTN</name>
<dbReference type="EMBL" id="FOVH01000011">
    <property type="protein sequence ID" value="SFP10569.1"/>
    <property type="molecule type" value="Genomic_DNA"/>
</dbReference>
<dbReference type="SUPFAM" id="SSF53850">
    <property type="entry name" value="Periplasmic binding protein-like II"/>
    <property type="match status" value="1"/>
</dbReference>
<protein>
    <submittedName>
        <fullName evidence="3">Glutamate transport system substrate-binding protein</fullName>
    </submittedName>
</protein>
<dbReference type="RefSeq" id="WP_075022926.1">
    <property type="nucleotide sequence ID" value="NZ_FOVH01000011.1"/>
</dbReference>
<dbReference type="Gene3D" id="3.40.190.10">
    <property type="entry name" value="Periplasmic binding protein-like II"/>
    <property type="match status" value="2"/>
</dbReference>
<reference evidence="3 4" key="1">
    <citation type="submission" date="2016-10" db="EMBL/GenBank/DDBJ databases">
        <authorList>
            <person name="de Groot N.N."/>
        </authorList>
    </citation>
    <scope>NUCLEOTIDE SEQUENCE [LARGE SCALE GENOMIC DNA]</scope>
    <source>
        <strain evidence="3 4">DSM 43067</strain>
    </source>
</reference>
<dbReference type="PANTHER" id="PTHR35936:SF17">
    <property type="entry name" value="ARGININE-BINDING EXTRACELLULAR PROTEIN ARTP"/>
    <property type="match status" value="1"/>
</dbReference>
<organism evidence="3 4">
    <name type="scientific">Actinomadura madurae</name>
    <dbReference type="NCBI Taxonomy" id="1993"/>
    <lineage>
        <taxon>Bacteria</taxon>
        <taxon>Bacillati</taxon>
        <taxon>Actinomycetota</taxon>
        <taxon>Actinomycetes</taxon>
        <taxon>Streptosporangiales</taxon>
        <taxon>Thermomonosporaceae</taxon>
        <taxon>Actinomadura</taxon>
    </lineage>
</organism>
<dbReference type="Proteomes" id="UP000183413">
    <property type="component" value="Unassembled WGS sequence"/>
</dbReference>
<keyword evidence="1" id="KW-0732">Signal</keyword>
<evidence type="ECO:0000313" key="3">
    <source>
        <dbReference type="EMBL" id="SFP10569.1"/>
    </source>
</evidence>
<proteinExistence type="predicted"/>
<dbReference type="AlphaFoldDB" id="A0A1I5MLZ0"/>
<dbReference type="PANTHER" id="PTHR35936">
    <property type="entry name" value="MEMBRANE-BOUND LYTIC MUREIN TRANSGLYCOSYLASE F"/>
    <property type="match status" value="1"/>
</dbReference>
<dbReference type="eggNOG" id="COG0834">
    <property type="taxonomic scope" value="Bacteria"/>
</dbReference>